<feature type="transmembrane region" description="Helical" evidence="7">
    <location>
        <begin position="97"/>
        <end position="122"/>
    </location>
</feature>
<dbReference type="PANTHER" id="PTHR31645:SF11">
    <property type="entry name" value="METAL-NICOTIANAMINE TRANSPORTER YSL1"/>
    <property type="match status" value="1"/>
</dbReference>
<evidence type="ECO:0000313" key="8">
    <source>
        <dbReference type="EMBL" id="BBN70106.1"/>
    </source>
</evidence>
<dbReference type="GO" id="GO:0010039">
    <property type="term" value="P:response to iron ion"/>
    <property type="evidence" value="ECO:0007669"/>
    <property type="project" value="TreeGrafter"/>
</dbReference>
<keyword evidence="3" id="KW-0813">Transport</keyword>
<keyword evidence="5 7" id="KW-1133">Transmembrane helix</keyword>
<gene>
    <name evidence="8" type="ORF">Prudu_1434S000400</name>
</gene>
<evidence type="ECO:0000256" key="6">
    <source>
        <dbReference type="ARBA" id="ARBA00023136"/>
    </source>
</evidence>
<feature type="transmembrane region" description="Helical" evidence="7">
    <location>
        <begin position="59"/>
        <end position="77"/>
    </location>
</feature>
<reference evidence="8" key="1">
    <citation type="journal article" date="2019" name="Science">
        <title>Mutation of a bHLH transcription factor allowed almond domestication.</title>
        <authorList>
            <person name="Sanchez-Perez R."/>
            <person name="Pavan S."/>
            <person name="Mazzeo R."/>
            <person name="Moldovan C."/>
            <person name="Aiese Cigliano R."/>
            <person name="Del Cueto J."/>
            <person name="Ricciardi F."/>
            <person name="Lotti C."/>
            <person name="Ricciardi L."/>
            <person name="Dicenta F."/>
            <person name="Lopez-Marques R.L."/>
            <person name="Lindberg Moller B."/>
        </authorList>
    </citation>
    <scope>NUCLEOTIDE SEQUENCE</scope>
</reference>
<dbReference type="GO" id="GO:0035673">
    <property type="term" value="F:oligopeptide transmembrane transporter activity"/>
    <property type="evidence" value="ECO:0007669"/>
    <property type="project" value="InterPro"/>
</dbReference>
<dbReference type="PANTHER" id="PTHR31645">
    <property type="entry name" value="OLIGOPEPTIDE TRANSPORTER YGL114W-RELATED"/>
    <property type="match status" value="1"/>
</dbReference>
<sequence>MTSFLFLVCFVGLFVLIPLKKIMMVDLKLTYPSGLATVVLINGFHIQGDKMAKKQVHGFMKYFSFSFFWGFFKWFYSAKEECGFAQFPTFGLQAWKYTFYFDFRMTFVGASIICSHLVFLSVPLIRGDGLYNFIKERSDEDFTTTCLIFLHRWLASFLFLVAFKSLPIPVFSIQHTFVQPRFPQPPLRYAAQMSDQVFASHLPDLSAKVSDLDFPKSPAQFVCAGGWTVSPFPVAFRCLHVPVFRIQESCQDLHLHLLDLSAQVRDQDFNNHLLHLSKGNL</sequence>
<evidence type="ECO:0000256" key="7">
    <source>
        <dbReference type="SAM" id="Phobius"/>
    </source>
</evidence>
<comment type="subcellular location">
    <subcellularLocation>
        <location evidence="1">Membrane</location>
        <topology evidence="1">Multi-pass membrane protein</topology>
    </subcellularLocation>
</comment>
<proteinExistence type="inferred from homology"/>
<keyword evidence="4 7" id="KW-0812">Transmembrane</keyword>
<dbReference type="AlphaFoldDB" id="A0A5H2Y8A7"/>
<name>A0A5H2Y8A7_PRUDU</name>
<organism evidence="8">
    <name type="scientific">Prunus dulcis</name>
    <name type="common">Almond</name>
    <name type="synonym">Amygdalus dulcis</name>
    <dbReference type="NCBI Taxonomy" id="3755"/>
    <lineage>
        <taxon>Eukaryota</taxon>
        <taxon>Viridiplantae</taxon>
        <taxon>Streptophyta</taxon>
        <taxon>Embryophyta</taxon>
        <taxon>Tracheophyta</taxon>
        <taxon>Spermatophyta</taxon>
        <taxon>Magnoliopsida</taxon>
        <taxon>eudicotyledons</taxon>
        <taxon>Gunneridae</taxon>
        <taxon>Pentapetalae</taxon>
        <taxon>rosids</taxon>
        <taxon>fabids</taxon>
        <taxon>Rosales</taxon>
        <taxon>Rosaceae</taxon>
        <taxon>Amygdaloideae</taxon>
        <taxon>Amygdaleae</taxon>
        <taxon>Prunus</taxon>
    </lineage>
</organism>
<dbReference type="Pfam" id="PF03169">
    <property type="entry name" value="OPT"/>
    <property type="match status" value="1"/>
</dbReference>
<evidence type="ECO:0000256" key="2">
    <source>
        <dbReference type="ARBA" id="ARBA00010276"/>
    </source>
</evidence>
<dbReference type="GO" id="GO:0051980">
    <property type="term" value="F:iron-nicotianamine transmembrane transporter activity"/>
    <property type="evidence" value="ECO:0007669"/>
    <property type="project" value="TreeGrafter"/>
</dbReference>
<feature type="transmembrane region" description="Helical" evidence="7">
    <location>
        <begin position="142"/>
        <end position="163"/>
    </location>
</feature>
<keyword evidence="6 7" id="KW-0472">Membrane</keyword>
<feature type="non-terminal residue" evidence="8">
    <location>
        <position position="281"/>
    </location>
</feature>
<dbReference type="InterPro" id="IPR004813">
    <property type="entry name" value="OPT"/>
</dbReference>
<protein>
    <submittedName>
        <fullName evidence="8">YELLOW STRIPE like 1</fullName>
    </submittedName>
</protein>
<evidence type="ECO:0000256" key="3">
    <source>
        <dbReference type="ARBA" id="ARBA00022448"/>
    </source>
</evidence>
<accession>A0A5H2Y8A7</accession>
<dbReference type="GO" id="GO:0048316">
    <property type="term" value="P:seed development"/>
    <property type="evidence" value="ECO:0007669"/>
    <property type="project" value="TreeGrafter"/>
</dbReference>
<dbReference type="GO" id="GO:0005886">
    <property type="term" value="C:plasma membrane"/>
    <property type="evidence" value="ECO:0007669"/>
    <property type="project" value="TreeGrafter"/>
</dbReference>
<feature type="transmembrane region" description="Helical" evidence="7">
    <location>
        <begin position="29"/>
        <end position="47"/>
    </location>
</feature>
<evidence type="ECO:0000256" key="4">
    <source>
        <dbReference type="ARBA" id="ARBA00022692"/>
    </source>
</evidence>
<evidence type="ECO:0000256" key="1">
    <source>
        <dbReference type="ARBA" id="ARBA00004141"/>
    </source>
</evidence>
<dbReference type="EMBL" id="AP021771">
    <property type="protein sequence ID" value="BBN70106.1"/>
    <property type="molecule type" value="Genomic_DNA"/>
</dbReference>
<comment type="similarity">
    <text evidence="2">Belongs to the YSL (TC 2.A.67.2) family.</text>
</comment>
<evidence type="ECO:0000256" key="5">
    <source>
        <dbReference type="ARBA" id="ARBA00022989"/>
    </source>
</evidence>
<dbReference type="InterPro" id="IPR045035">
    <property type="entry name" value="YSL-like"/>
</dbReference>